<sequence length="225" mass="25543">MMEASEVVSFLSDLVKPGSAILGLIIIIQFLHTIIDSSRVYKIKQLELLQSCMKDRDSIGSIYIVEKLLEHTYKVHIPYAEAMVIMEHSKRQELFSLYKASCKYLDFSNRSFSLLPKFDSKRAVCVEKHKRQLIIALKYYTSAFFGGISLVIGLNLLSDGLLKVQFITYNIVYFAGFILISSILFKVAFNALMDPTSIKLAKKFKDCFDSEKTANKNSLGVLSYC</sequence>
<evidence type="ECO:0000313" key="2">
    <source>
        <dbReference type="EMBL" id="MBN8124617.1"/>
    </source>
</evidence>
<organism evidence="2 3">
    <name type="scientific">Vibrio vulnificus</name>
    <dbReference type="NCBI Taxonomy" id="672"/>
    <lineage>
        <taxon>Bacteria</taxon>
        <taxon>Pseudomonadati</taxon>
        <taxon>Pseudomonadota</taxon>
        <taxon>Gammaproteobacteria</taxon>
        <taxon>Vibrionales</taxon>
        <taxon>Vibrionaceae</taxon>
        <taxon>Vibrio</taxon>
    </lineage>
</organism>
<feature type="transmembrane region" description="Helical" evidence="1">
    <location>
        <begin position="20"/>
        <end position="41"/>
    </location>
</feature>
<feature type="transmembrane region" description="Helical" evidence="1">
    <location>
        <begin position="170"/>
        <end position="193"/>
    </location>
</feature>
<evidence type="ECO:0000313" key="3">
    <source>
        <dbReference type="Proteomes" id="UP000664056"/>
    </source>
</evidence>
<gene>
    <name evidence="2" type="ORF">J0J18_23200</name>
</gene>
<proteinExistence type="predicted"/>
<feature type="transmembrane region" description="Helical" evidence="1">
    <location>
        <begin position="137"/>
        <end position="158"/>
    </location>
</feature>
<keyword evidence="1" id="KW-1133">Transmembrane helix</keyword>
<protein>
    <submittedName>
        <fullName evidence="2">Uncharacterized protein</fullName>
    </submittedName>
</protein>
<evidence type="ECO:0000256" key="1">
    <source>
        <dbReference type="SAM" id="Phobius"/>
    </source>
</evidence>
<keyword evidence="1" id="KW-0812">Transmembrane</keyword>
<dbReference type="RefSeq" id="WP_206623213.1">
    <property type="nucleotide sequence ID" value="NZ_JAFKOQ010000057.1"/>
</dbReference>
<comment type="caution">
    <text evidence="2">The sequence shown here is derived from an EMBL/GenBank/DDBJ whole genome shotgun (WGS) entry which is preliminary data.</text>
</comment>
<dbReference type="EMBL" id="JAFKOQ010000057">
    <property type="protein sequence ID" value="MBN8124617.1"/>
    <property type="molecule type" value="Genomic_DNA"/>
</dbReference>
<dbReference type="Proteomes" id="UP000664056">
    <property type="component" value="Unassembled WGS sequence"/>
</dbReference>
<accession>A0AAW4HJL1</accession>
<keyword evidence="1" id="KW-0472">Membrane</keyword>
<reference evidence="2" key="1">
    <citation type="submission" date="2021-03" db="EMBL/GenBank/DDBJ databases">
        <title>Study of the foodborne Vibrio vulnificus isolates from China.</title>
        <authorList>
            <person name="Zheng Z."/>
            <person name="Ye L."/>
        </authorList>
    </citation>
    <scope>NUCLEOTIDE SEQUENCE</scope>
    <source>
        <strain evidence="2">Vv1582</strain>
    </source>
</reference>
<dbReference type="AlphaFoldDB" id="A0AAW4HJL1"/>
<name>A0AAW4HJL1_VIBVL</name>